<evidence type="ECO:0000313" key="4">
    <source>
        <dbReference type="Proteomes" id="UP001054902"/>
    </source>
</evidence>
<feature type="compositionally biased region" description="Basic and acidic residues" evidence="1">
    <location>
        <begin position="1"/>
        <end position="20"/>
    </location>
</feature>
<protein>
    <submittedName>
        <fullName evidence="3">Uncharacterized protein</fullName>
    </submittedName>
</protein>
<dbReference type="Pfam" id="PF20479">
    <property type="entry name" value="TMEM128"/>
    <property type="match status" value="1"/>
</dbReference>
<evidence type="ECO:0000256" key="2">
    <source>
        <dbReference type="SAM" id="Phobius"/>
    </source>
</evidence>
<feature type="region of interest" description="Disordered" evidence="1">
    <location>
        <begin position="1"/>
        <end position="41"/>
    </location>
</feature>
<dbReference type="PANTHER" id="PTHR31134:SF1">
    <property type="entry name" value="TRANSMEMBRANE PROTEIN 128"/>
    <property type="match status" value="1"/>
</dbReference>
<feature type="transmembrane region" description="Helical" evidence="2">
    <location>
        <begin position="46"/>
        <end position="63"/>
    </location>
</feature>
<gene>
    <name evidence="3" type="ORF">CTEN210_05321</name>
</gene>
<keyword evidence="2" id="KW-0812">Transmembrane</keyword>
<keyword evidence="2" id="KW-0472">Membrane</keyword>
<dbReference type="AlphaFoldDB" id="A0AAD3H3C3"/>
<feature type="transmembrane region" description="Helical" evidence="2">
    <location>
        <begin position="83"/>
        <end position="104"/>
    </location>
</feature>
<dbReference type="EMBL" id="BLLK01000029">
    <property type="protein sequence ID" value="GFH48845.1"/>
    <property type="molecule type" value="Genomic_DNA"/>
</dbReference>
<organism evidence="3 4">
    <name type="scientific">Chaetoceros tenuissimus</name>
    <dbReference type="NCBI Taxonomy" id="426638"/>
    <lineage>
        <taxon>Eukaryota</taxon>
        <taxon>Sar</taxon>
        <taxon>Stramenopiles</taxon>
        <taxon>Ochrophyta</taxon>
        <taxon>Bacillariophyta</taxon>
        <taxon>Coscinodiscophyceae</taxon>
        <taxon>Chaetocerotophycidae</taxon>
        <taxon>Chaetocerotales</taxon>
        <taxon>Chaetocerotaceae</taxon>
        <taxon>Chaetoceros</taxon>
    </lineage>
</organism>
<keyword evidence="2" id="KW-1133">Transmembrane helix</keyword>
<evidence type="ECO:0000256" key="1">
    <source>
        <dbReference type="SAM" id="MobiDB-lite"/>
    </source>
</evidence>
<feature type="transmembrane region" description="Helical" evidence="2">
    <location>
        <begin position="148"/>
        <end position="168"/>
    </location>
</feature>
<name>A0AAD3H3C3_9STRA</name>
<dbReference type="PANTHER" id="PTHR31134">
    <property type="entry name" value="TRANSMEMBRANE PROTEIN 128"/>
    <property type="match status" value="1"/>
</dbReference>
<accession>A0AAD3H3C3</accession>
<reference evidence="3 4" key="1">
    <citation type="journal article" date="2021" name="Sci. Rep.">
        <title>The genome of the diatom Chaetoceros tenuissimus carries an ancient integrated fragment of an extant virus.</title>
        <authorList>
            <person name="Hongo Y."/>
            <person name="Kimura K."/>
            <person name="Takaki Y."/>
            <person name="Yoshida Y."/>
            <person name="Baba S."/>
            <person name="Kobayashi G."/>
            <person name="Nagasaki K."/>
            <person name="Hano T."/>
            <person name="Tomaru Y."/>
        </authorList>
    </citation>
    <scope>NUCLEOTIDE SEQUENCE [LARGE SCALE GENOMIC DNA]</scope>
    <source>
        <strain evidence="3 4">NIES-3715</strain>
    </source>
</reference>
<feature type="compositionally biased region" description="Low complexity" evidence="1">
    <location>
        <begin position="23"/>
        <end position="34"/>
    </location>
</feature>
<proteinExistence type="predicted"/>
<feature type="transmembrane region" description="Helical" evidence="2">
    <location>
        <begin position="116"/>
        <end position="136"/>
    </location>
</feature>
<evidence type="ECO:0000313" key="3">
    <source>
        <dbReference type="EMBL" id="GFH48845.1"/>
    </source>
</evidence>
<keyword evidence="4" id="KW-1185">Reference proteome</keyword>
<dbReference type="InterPro" id="IPR033579">
    <property type="entry name" value="TMEM128"/>
</dbReference>
<dbReference type="Proteomes" id="UP001054902">
    <property type="component" value="Unassembled WGS sequence"/>
</dbReference>
<comment type="caution">
    <text evidence="3">The sequence shown here is derived from an EMBL/GenBank/DDBJ whole genome shotgun (WGS) entry which is preliminary data.</text>
</comment>
<sequence length="171" mass="19329">MISSDDREERTVDREEKPEQIKSPSMSSVISSASTGPQTQSFGRRLSDKIYALIWVLIALFTAKQTDTVSTVLSSPKPIRPLLHIAVTQIVMNFILMLYLGIFLPKVKGLKSSEAWNVYCPRVIPFMTVNGLVLIFTLTRSLWPVYGFWTPFILGIEFMGLLFSSNFIPCF</sequence>